<feature type="binding site" evidence="8">
    <location>
        <position position="336"/>
    </location>
    <ligand>
        <name>Zn(2+)</name>
        <dbReference type="ChEBI" id="CHEBI:29105"/>
        <note>catalytic</note>
    </ligand>
</feature>
<keyword evidence="6" id="KW-0482">Metalloprotease</keyword>
<dbReference type="InterPro" id="IPR042097">
    <property type="entry name" value="Aminopeptidase_N-like_N_sf"/>
</dbReference>
<dbReference type="SUPFAM" id="SSF63737">
    <property type="entry name" value="Leukotriene A4 hydrolase N-terminal domain"/>
    <property type="match status" value="1"/>
</dbReference>
<keyword evidence="5 8" id="KW-0862">Zinc</keyword>
<dbReference type="GO" id="GO:0005737">
    <property type="term" value="C:cytoplasm"/>
    <property type="evidence" value="ECO:0007669"/>
    <property type="project" value="TreeGrafter"/>
</dbReference>
<dbReference type="SUPFAM" id="SSF55486">
    <property type="entry name" value="Metalloproteases ('zincins'), catalytic domain"/>
    <property type="match status" value="1"/>
</dbReference>
<dbReference type="Pfam" id="PF11838">
    <property type="entry name" value="ERAP1_C"/>
    <property type="match status" value="1"/>
</dbReference>
<evidence type="ECO:0000256" key="9">
    <source>
        <dbReference type="PIRSR" id="PIRSR634016-4"/>
    </source>
</evidence>
<dbReference type="Pfam" id="PF17900">
    <property type="entry name" value="Peptidase_M1_N"/>
    <property type="match status" value="1"/>
</dbReference>
<dbReference type="InterPro" id="IPR045357">
    <property type="entry name" value="Aminopeptidase_N-like_N"/>
</dbReference>
<dbReference type="PANTHER" id="PTHR11533">
    <property type="entry name" value="PROTEASE M1 ZINC METALLOPROTEASE"/>
    <property type="match status" value="1"/>
</dbReference>
<dbReference type="Proteomes" id="UP000663852">
    <property type="component" value="Unassembled WGS sequence"/>
</dbReference>
<feature type="binding site" evidence="8">
    <location>
        <position position="355"/>
    </location>
    <ligand>
        <name>Zn(2+)</name>
        <dbReference type="ChEBI" id="CHEBI:29105"/>
        <note>catalytic</note>
    </ligand>
</feature>
<dbReference type="GO" id="GO:0005615">
    <property type="term" value="C:extracellular space"/>
    <property type="evidence" value="ECO:0007669"/>
    <property type="project" value="TreeGrafter"/>
</dbReference>
<evidence type="ECO:0000313" key="13">
    <source>
        <dbReference type="EMBL" id="CAF1298345.1"/>
    </source>
</evidence>
<evidence type="ECO:0000256" key="1">
    <source>
        <dbReference type="ARBA" id="ARBA00010136"/>
    </source>
</evidence>
<evidence type="ECO:0000256" key="8">
    <source>
        <dbReference type="PIRSR" id="PIRSR634016-3"/>
    </source>
</evidence>
<dbReference type="GO" id="GO:0042277">
    <property type="term" value="F:peptide binding"/>
    <property type="evidence" value="ECO:0007669"/>
    <property type="project" value="TreeGrafter"/>
</dbReference>
<dbReference type="GO" id="GO:0043171">
    <property type="term" value="P:peptide catabolic process"/>
    <property type="evidence" value="ECO:0007669"/>
    <property type="project" value="TreeGrafter"/>
</dbReference>
<dbReference type="InterPro" id="IPR050344">
    <property type="entry name" value="Peptidase_M1_aminopeptidases"/>
</dbReference>
<dbReference type="Gene3D" id="1.25.50.20">
    <property type="match status" value="1"/>
</dbReference>
<dbReference type="CDD" id="cd09601">
    <property type="entry name" value="M1_APN-Q_like"/>
    <property type="match status" value="1"/>
</dbReference>
<comment type="cofactor">
    <cofactor evidence="8">
        <name>Zn(2+)</name>
        <dbReference type="ChEBI" id="CHEBI:29105"/>
    </cofactor>
    <text evidence="8">Binds 1 zinc ion per subunit.</text>
</comment>
<sequence>MSSRRLPRNQHIIPKHYDVHLTTDLDSGQFCGSVKIDLIVEEHNQSSIKLDTSHLTIDLSSISLIIISSSVEVKCSAELNDLNELLEIRLPNQQSFSPNISYRLIIKSFSGHITTQNQIGFYRSTVDILSHNNQSNEMSFVKKHYGITQMSPTHCRRVFPCFDEPCLRATFDLTLDIPRHMQALSNMPELYSQDHLMNSETKRIRFQRTPLMPTFLLCFVIGEFDMVKSEPVQRLNKDSQLAPIELTAYTLPGRKHEATFALNCARKALYYYADLFQIEYPMAKLDLVAVPDLFYPAMEDWALILFKEEEMLINEDHAISVQYRNVCQSVTHEIAHQWFGNLVSIHWWNDVYVIEGFAKWFEYLATDYIIPEYNVFSEFFSTQFVRYFDYCINILHNEADDIDEKDFSFEGYIYSKGSCLMRMLHLFIGQYEFLESIRLFLRRYSYRTATAIDFWTCVEETTKLPIKQLVHSWCTKKSYPVVQVKMLGHDETTGTYDLELKQMSFCRGHDQEKHSDEKKISCHCIKTSDLICDTKHHVDIQQSNVGDSNWMIPITIIRNQSDDCVIKYLMAKQHDVLRINTNSSSLSSLKDDDAEPLVKKRRYSSLASNWFKLNICSGGPYRVFYSSDMLEQLIQAMIKQELSTFDRFNLENDMYALVMGGFTSLVDYFNLLLNGYVDEVDDELVWKDIESNIIRIGTLLEYDKQLFDYYRQFVLFFHRTLYQRIGFIPNDNDSIARGRLRCFLLVILGTIGHDPTIVSKSREQLLVYLNDSSVTVLWPICAIVAHHASENDLNNLFKLWEQRPRRDDRLRCAYGLSYVQDPVHIDRVLDFFTLNNNFIRLHERIECYKGFCLSKQGRYYYQRYIENNWLSIRANSNDEYLEALIRETFGYFSTNDEAVRIEEFFLSNETFQQKHQLDQKETPATPCTRIAVHLCLDDHELSTITKSNLPSPILNHHYHSMIPVKVKEVASIISHTTRTRAALLERDRDRLRAFFQSDSFPLLSSTCSASSQILSINTTNVSNLVSTSGTKRKRQIASLNPTSSSPPIDIRKDPESIRKQIISVFTTSSRKRQNSTTTSTTNTGILGFARRTRRFSVPDKKYLHVSCPNAELHTIDELKNALTD</sequence>
<dbReference type="GO" id="GO:0070006">
    <property type="term" value="F:metalloaminopeptidase activity"/>
    <property type="evidence" value="ECO:0007669"/>
    <property type="project" value="TreeGrafter"/>
</dbReference>
<feature type="active site" description="Proton acceptor" evidence="7">
    <location>
        <position position="333"/>
    </location>
</feature>
<dbReference type="InterPro" id="IPR027268">
    <property type="entry name" value="Peptidase_M4/M1_CTD_sf"/>
</dbReference>
<feature type="domain" description="ERAP1-like C-terminal" evidence="11">
    <location>
        <begin position="610"/>
        <end position="919"/>
    </location>
</feature>
<evidence type="ECO:0000256" key="4">
    <source>
        <dbReference type="ARBA" id="ARBA00022801"/>
    </source>
</evidence>
<keyword evidence="4" id="KW-0378">Hydrolase</keyword>
<dbReference type="GO" id="GO:0006508">
    <property type="term" value="P:proteolysis"/>
    <property type="evidence" value="ECO:0007669"/>
    <property type="project" value="UniProtKB-KW"/>
</dbReference>
<evidence type="ECO:0000259" key="12">
    <source>
        <dbReference type="Pfam" id="PF17900"/>
    </source>
</evidence>
<dbReference type="Gene3D" id="2.60.40.1730">
    <property type="entry name" value="tricorn interacting facor f3 domain"/>
    <property type="match status" value="1"/>
</dbReference>
<feature type="domain" description="Peptidase M1 membrane alanine aminopeptidase" evidence="10">
    <location>
        <begin position="260"/>
        <end position="473"/>
    </location>
</feature>
<dbReference type="EMBL" id="CAJNOJ010000214">
    <property type="protein sequence ID" value="CAF1298345.1"/>
    <property type="molecule type" value="Genomic_DNA"/>
</dbReference>
<dbReference type="InterPro" id="IPR024571">
    <property type="entry name" value="ERAP1-like_C_dom"/>
</dbReference>
<protein>
    <recommendedName>
        <fullName evidence="15">Aminopeptidase</fullName>
    </recommendedName>
</protein>
<gene>
    <name evidence="13" type="ORF">EDS130_LOCUS30465</name>
</gene>
<dbReference type="Gene3D" id="1.10.390.10">
    <property type="entry name" value="Neutral Protease Domain 2"/>
    <property type="match status" value="1"/>
</dbReference>
<evidence type="ECO:0000259" key="10">
    <source>
        <dbReference type="Pfam" id="PF01433"/>
    </source>
</evidence>
<reference evidence="13" key="1">
    <citation type="submission" date="2021-02" db="EMBL/GenBank/DDBJ databases">
        <authorList>
            <person name="Nowell W R."/>
        </authorList>
    </citation>
    <scope>NUCLEOTIDE SEQUENCE</scope>
</reference>
<keyword evidence="3 8" id="KW-0479">Metal-binding</keyword>
<dbReference type="InterPro" id="IPR014782">
    <property type="entry name" value="Peptidase_M1_dom"/>
</dbReference>
<evidence type="ECO:0000256" key="5">
    <source>
        <dbReference type="ARBA" id="ARBA00022833"/>
    </source>
</evidence>
<dbReference type="PANTHER" id="PTHR11533:SF299">
    <property type="entry name" value="AMINOPEPTIDASE"/>
    <property type="match status" value="1"/>
</dbReference>
<keyword evidence="2" id="KW-0645">Protease</keyword>
<comment type="caution">
    <text evidence="13">The sequence shown here is derived from an EMBL/GenBank/DDBJ whole genome shotgun (WGS) entry which is preliminary data.</text>
</comment>
<name>A0A815DHQ1_ADIRI</name>
<evidence type="ECO:0000256" key="6">
    <source>
        <dbReference type="ARBA" id="ARBA00023049"/>
    </source>
</evidence>
<dbReference type="Gene3D" id="2.60.40.1910">
    <property type="match status" value="1"/>
</dbReference>
<evidence type="ECO:0000313" key="14">
    <source>
        <dbReference type="Proteomes" id="UP000663852"/>
    </source>
</evidence>
<comment type="similarity">
    <text evidence="1">Belongs to the peptidase M1 family.</text>
</comment>
<accession>A0A815DHQ1</accession>
<dbReference type="Pfam" id="PF01433">
    <property type="entry name" value="Peptidase_M1"/>
    <property type="match status" value="1"/>
</dbReference>
<dbReference type="InterPro" id="IPR001930">
    <property type="entry name" value="Peptidase_M1"/>
</dbReference>
<evidence type="ECO:0000256" key="7">
    <source>
        <dbReference type="PIRSR" id="PIRSR634016-1"/>
    </source>
</evidence>
<evidence type="ECO:0000256" key="3">
    <source>
        <dbReference type="ARBA" id="ARBA00022723"/>
    </source>
</evidence>
<dbReference type="GO" id="GO:0016020">
    <property type="term" value="C:membrane"/>
    <property type="evidence" value="ECO:0007669"/>
    <property type="project" value="TreeGrafter"/>
</dbReference>
<evidence type="ECO:0008006" key="15">
    <source>
        <dbReference type="Google" id="ProtNLM"/>
    </source>
</evidence>
<dbReference type="InterPro" id="IPR034016">
    <property type="entry name" value="M1_APN-typ"/>
</dbReference>
<dbReference type="OrthoDB" id="10014328at2759"/>
<evidence type="ECO:0000256" key="2">
    <source>
        <dbReference type="ARBA" id="ARBA00022670"/>
    </source>
</evidence>
<feature type="binding site" evidence="8">
    <location>
        <position position="332"/>
    </location>
    <ligand>
        <name>Zn(2+)</name>
        <dbReference type="ChEBI" id="CHEBI:29105"/>
        <note>catalytic</note>
    </ligand>
</feature>
<feature type="site" description="Transition state stabilizer" evidence="9">
    <location>
        <position position="414"/>
    </location>
</feature>
<feature type="domain" description="Aminopeptidase N-like N-terminal" evidence="12">
    <location>
        <begin position="14"/>
        <end position="216"/>
    </location>
</feature>
<organism evidence="13 14">
    <name type="scientific">Adineta ricciae</name>
    <name type="common">Rotifer</name>
    <dbReference type="NCBI Taxonomy" id="249248"/>
    <lineage>
        <taxon>Eukaryota</taxon>
        <taxon>Metazoa</taxon>
        <taxon>Spiralia</taxon>
        <taxon>Gnathifera</taxon>
        <taxon>Rotifera</taxon>
        <taxon>Eurotatoria</taxon>
        <taxon>Bdelloidea</taxon>
        <taxon>Adinetida</taxon>
        <taxon>Adinetidae</taxon>
        <taxon>Adineta</taxon>
    </lineage>
</organism>
<evidence type="ECO:0000259" key="11">
    <source>
        <dbReference type="Pfam" id="PF11838"/>
    </source>
</evidence>
<dbReference type="GO" id="GO:0008270">
    <property type="term" value="F:zinc ion binding"/>
    <property type="evidence" value="ECO:0007669"/>
    <property type="project" value="InterPro"/>
</dbReference>
<dbReference type="PRINTS" id="PR00756">
    <property type="entry name" value="ALADIPTASE"/>
</dbReference>
<dbReference type="AlphaFoldDB" id="A0A815DHQ1"/>
<proteinExistence type="inferred from homology"/>